<gene>
    <name evidence="2" type="ORF">TTHERM_00875870</name>
</gene>
<dbReference type="InterPro" id="IPR011009">
    <property type="entry name" value="Kinase-like_dom_sf"/>
</dbReference>
<dbReference type="GeneID" id="7822774"/>
<evidence type="ECO:0000313" key="3">
    <source>
        <dbReference type="Proteomes" id="UP000009168"/>
    </source>
</evidence>
<dbReference type="PANTHER" id="PTHR44167">
    <property type="entry name" value="OVARIAN-SPECIFIC SERINE/THREONINE-PROTEIN KINASE LOK-RELATED"/>
    <property type="match status" value="1"/>
</dbReference>
<reference evidence="3" key="1">
    <citation type="journal article" date="2006" name="PLoS Biol.">
        <title>Macronuclear genome sequence of the ciliate Tetrahymena thermophila, a model eukaryote.</title>
        <authorList>
            <person name="Eisen J.A."/>
            <person name="Coyne R.S."/>
            <person name="Wu M."/>
            <person name="Wu D."/>
            <person name="Thiagarajan M."/>
            <person name="Wortman J.R."/>
            <person name="Badger J.H."/>
            <person name="Ren Q."/>
            <person name="Amedeo P."/>
            <person name="Jones K.M."/>
            <person name="Tallon L.J."/>
            <person name="Delcher A.L."/>
            <person name="Salzberg S.L."/>
            <person name="Silva J.C."/>
            <person name="Haas B.J."/>
            <person name="Majoros W.H."/>
            <person name="Farzad M."/>
            <person name="Carlton J.M."/>
            <person name="Smith R.K. Jr."/>
            <person name="Garg J."/>
            <person name="Pearlman R.E."/>
            <person name="Karrer K.M."/>
            <person name="Sun L."/>
            <person name="Manning G."/>
            <person name="Elde N.C."/>
            <person name="Turkewitz A.P."/>
            <person name="Asai D.J."/>
            <person name="Wilkes D.E."/>
            <person name="Wang Y."/>
            <person name="Cai H."/>
            <person name="Collins K."/>
            <person name="Stewart B.A."/>
            <person name="Lee S.R."/>
            <person name="Wilamowska K."/>
            <person name="Weinberg Z."/>
            <person name="Ruzzo W.L."/>
            <person name="Wloga D."/>
            <person name="Gaertig J."/>
            <person name="Frankel J."/>
            <person name="Tsao C.-C."/>
            <person name="Gorovsky M.A."/>
            <person name="Keeling P.J."/>
            <person name="Waller R.F."/>
            <person name="Patron N.J."/>
            <person name="Cherry J.M."/>
            <person name="Stover N.A."/>
            <person name="Krieger C.J."/>
            <person name="del Toro C."/>
            <person name="Ryder H.F."/>
            <person name="Williamson S.C."/>
            <person name="Barbeau R.A."/>
            <person name="Hamilton E.P."/>
            <person name="Orias E."/>
        </authorList>
    </citation>
    <scope>NUCLEOTIDE SEQUENCE [LARGE SCALE GENOMIC DNA]</scope>
    <source>
        <strain evidence="3">SB210</strain>
    </source>
</reference>
<dbReference type="AlphaFoldDB" id="Q22LG7"/>
<evidence type="ECO:0000313" key="2">
    <source>
        <dbReference type="EMBL" id="EAR86173.2"/>
    </source>
</evidence>
<name>Q22LG7_TETTS</name>
<keyword evidence="2" id="KW-0418">Kinase</keyword>
<evidence type="ECO:0000259" key="1">
    <source>
        <dbReference type="PROSITE" id="PS50011"/>
    </source>
</evidence>
<organism evidence="2 3">
    <name type="scientific">Tetrahymena thermophila (strain SB210)</name>
    <dbReference type="NCBI Taxonomy" id="312017"/>
    <lineage>
        <taxon>Eukaryota</taxon>
        <taxon>Sar</taxon>
        <taxon>Alveolata</taxon>
        <taxon>Ciliophora</taxon>
        <taxon>Intramacronucleata</taxon>
        <taxon>Oligohymenophorea</taxon>
        <taxon>Hymenostomatida</taxon>
        <taxon>Tetrahymenina</taxon>
        <taxon>Tetrahymenidae</taxon>
        <taxon>Tetrahymena</taxon>
    </lineage>
</organism>
<accession>Q22LG7</accession>
<dbReference type="Proteomes" id="UP000009168">
    <property type="component" value="Unassembled WGS sequence"/>
</dbReference>
<dbReference type="PROSITE" id="PS50011">
    <property type="entry name" value="PROTEIN_KINASE_DOM"/>
    <property type="match status" value="1"/>
</dbReference>
<dbReference type="PANTHER" id="PTHR44167:SF24">
    <property type="entry name" value="SERINE_THREONINE-PROTEIN KINASE CHK2"/>
    <property type="match status" value="1"/>
</dbReference>
<dbReference type="GO" id="GO:0004674">
    <property type="term" value="F:protein serine/threonine kinase activity"/>
    <property type="evidence" value="ECO:0007669"/>
    <property type="project" value="TreeGrafter"/>
</dbReference>
<dbReference type="GO" id="GO:0044773">
    <property type="term" value="P:mitotic DNA damage checkpoint signaling"/>
    <property type="evidence" value="ECO:0007669"/>
    <property type="project" value="TreeGrafter"/>
</dbReference>
<keyword evidence="3" id="KW-1185">Reference proteome</keyword>
<dbReference type="EMBL" id="GG662863">
    <property type="protein sequence ID" value="EAR86173.2"/>
    <property type="molecule type" value="Genomic_DNA"/>
</dbReference>
<dbReference type="Pfam" id="PF00069">
    <property type="entry name" value="Pkinase"/>
    <property type="match status" value="1"/>
</dbReference>
<dbReference type="InParanoid" id="Q22LG7"/>
<dbReference type="GO" id="GO:0005737">
    <property type="term" value="C:cytoplasm"/>
    <property type="evidence" value="ECO:0007669"/>
    <property type="project" value="TreeGrafter"/>
</dbReference>
<dbReference type="KEGG" id="tet:TTHERM_00875870"/>
<proteinExistence type="predicted"/>
<dbReference type="Gene3D" id="1.10.510.10">
    <property type="entry name" value="Transferase(Phosphotransferase) domain 1"/>
    <property type="match status" value="1"/>
</dbReference>
<dbReference type="Gene3D" id="3.30.200.20">
    <property type="entry name" value="Phosphorylase Kinase, domain 1"/>
    <property type="match status" value="1"/>
</dbReference>
<dbReference type="InterPro" id="IPR000719">
    <property type="entry name" value="Prot_kinase_dom"/>
</dbReference>
<protein>
    <submittedName>
        <fullName evidence="2">Kinase domain protein</fullName>
    </submittedName>
</protein>
<sequence>MSLKNSKKLQIKKQNQEEDIVRDFLKQYNYEYLKMLEQGDSSLVVVAFSQKLQYQVAVKIIKTRGAINQVNLLQVDKEIQILQNLQSEMYVLKIFEKIEEYNLGLLAIVMELCDCNLSNIFQLNTFSIKQIYAMAYQLLEGLRIYQEYGLIYSQIQPKNILYSKSQNKFLIVHYGFFKPHKYSFSQKKSDLPSISDISSEMTNEQRLKSLYSDVFSIGLILTEAFISRQLSPEELKNLKSQIIFNVFPFLNNYENIRFFDKILLKMIDQNQDLRLLPKDLLYNLKAFEIQDQYLALFKLKKYLKKLLVLNVEDIIKAIHYDVLEINLKMKQKNYFNNIQNTNN</sequence>
<dbReference type="SUPFAM" id="SSF56112">
    <property type="entry name" value="Protein kinase-like (PK-like)"/>
    <property type="match status" value="1"/>
</dbReference>
<dbReference type="GO" id="GO:0005524">
    <property type="term" value="F:ATP binding"/>
    <property type="evidence" value="ECO:0007669"/>
    <property type="project" value="InterPro"/>
</dbReference>
<dbReference type="SMART" id="SM00220">
    <property type="entry name" value="S_TKc"/>
    <property type="match status" value="1"/>
</dbReference>
<keyword evidence="2" id="KW-0808">Transferase</keyword>
<dbReference type="HOGENOM" id="CLU_035571_0_0_1"/>
<feature type="domain" description="Protein kinase" evidence="1">
    <location>
        <begin position="30"/>
        <end position="294"/>
    </location>
</feature>
<dbReference type="OrthoDB" id="5125733at2759"/>
<dbReference type="RefSeq" id="XP_976768.2">
    <property type="nucleotide sequence ID" value="XM_971675.2"/>
</dbReference>
<dbReference type="GO" id="GO:0005634">
    <property type="term" value="C:nucleus"/>
    <property type="evidence" value="ECO:0007669"/>
    <property type="project" value="TreeGrafter"/>
</dbReference>